<dbReference type="Proteomes" id="UP000552700">
    <property type="component" value="Unassembled WGS sequence"/>
</dbReference>
<dbReference type="AlphaFoldDB" id="A0A841J259"/>
<dbReference type="InterPro" id="IPR050266">
    <property type="entry name" value="AB_hydrolase_sf"/>
</dbReference>
<dbReference type="InterPro" id="IPR000073">
    <property type="entry name" value="AB_hydrolase_1"/>
</dbReference>
<dbReference type="PRINTS" id="PR00111">
    <property type="entry name" value="ABHYDROLASE"/>
</dbReference>
<dbReference type="GO" id="GO:0047570">
    <property type="term" value="F:3-oxoadipate enol-lactonase activity"/>
    <property type="evidence" value="ECO:0007669"/>
    <property type="project" value="UniProtKB-EC"/>
</dbReference>
<evidence type="ECO:0000313" key="3">
    <source>
        <dbReference type="Proteomes" id="UP000552700"/>
    </source>
</evidence>
<keyword evidence="3" id="KW-1185">Reference proteome</keyword>
<reference evidence="2 3" key="1">
    <citation type="submission" date="2020-08" db="EMBL/GenBank/DDBJ databases">
        <title>Genomic Encyclopedia of Type Strains, Phase IV (KMG-IV): sequencing the most valuable type-strain genomes for metagenomic binning, comparative biology and taxonomic classification.</title>
        <authorList>
            <person name="Goeker M."/>
        </authorList>
    </citation>
    <scope>NUCLEOTIDE SEQUENCE [LARGE SCALE GENOMIC DNA]</scope>
    <source>
        <strain evidence="2 3">DSM 102255</strain>
    </source>
</reference>
<gene>
    <name evidence="2" type="ORF">FHS92_001355</name>
</gene>
<organism evidence="2 3">
    <name type="scientific">Sphingobium subterraneum</name>
    <dbReference type="NCBI Taxonomy" id="627688"/>
    <lineage>
        <taxon>Bacteria</taxon>
        <taxon>Pseudomonadati</taxon>
        <taxon>Pseudomonadota</taxon>
        <taxon>Alphaproteobacteria</taxon>
        <taxon>Sphingomonadales</taxon>
        <taxon>Sphingomonadaceae</taxon>
        <taxon>Sphingobium</taxon>
    </lineage>
</organism>
<protein>
    <submittedName>
        <fullName evidence="2">3-oxoadipate enol-lactonase</fullName>
        <ecNumber evidence="2">3.1.1.24</ecNumber>
    </submittedName>
</protein>
<dbReference type="PANTHER" id="PTHR43798">
    <property type="entry name" value="MONOACYLGLYCEROL LIPASE"/>
    <property type="match status" value="1"/>
</dbReference>
<dbReference type="InterPro" id="IPR029058">
    <property type="entry name" value="AB_hydrolase_fold"/>
</dbReference>
<comment type="caution">
    <text evidence="2">The sequence shown here is derived from an EMBL/GenBank/DDBJ whole genome shotgun (WGS) entry which is preliminary data.</text>
</comment>
<dbReference type="EC" id="3.1.1.24" evidence="2"/>
<accession>A0A841J259</accession>
<name>A0A841J259_9SPHN</name>
<evidence type="ECO:0000259" key="1">
    <source>
        <dbReference type="Pfam" id="PF00561"/>
    </source>
</evidence>
<evidence type="ECO:0000313" key="2">
    <source>
        <dbReference type="EMBL" id="MBB6123626.1"/>
    </source>
</evidence>
<dbReference type="Gene3D" id="3.40.50.1820">
    <property type="entry name" value="alpha/beta hydrolase"/>
    <property type="match status" value="1"/>
</dbReference>
<feature type="domain" description="AB hydrolase-1" evidence="1">
    <location>
        <begin position="25"/>
        <end position="255"/>
    </location>
</feature>
<keyword evidence="2" id="KW-0378">Hydrolase</keyword>
<dbReference type="Pfam" id="PF00561">
    <property type="entry name" value="Abhydrolase_1"/>
    <property type="match status" value="1"/>
</dbReference>
<sequence>MKSATGIAVRDTILWVDDTGEADLPPILCLHSLFLDGRMFDALVPAAKGRFRVIRPDFRGQGSSAPSTDALVTMDCCADDMIALIETLALPPVHLIAASMGGDVAVRIAARRPDLCASMVMMGSSARGEPEDQKGNFTDLLDRTRAIGFVGDDLDMMMSIMFGATTRSKPEKQAMIEHWRTHIGRLAPSTWAAMVGVVERPSAVSLLPRVKAPTLVYLSDEDIARPQEWTHEVADNIPGATLQRLEAVGHSPILEIPDIVIPQTLDFMAGAQRALRTQPAHTGA</sequence>
<proteinExistence type="predicted"/>
<dbReference type="EMBL" id="JACIJP010000002">
    <property type="protein sequence ID" value="MBB6123626.1"/>
    <property type="molecule type" value="Genomic_DNA"/>
</dbReference>
<dbReference type="SUPFAM" id="SSF53474">
    <property type="entry name" value="alpha/beta-Hydrolases"/>
    <property type="match status" value="1"/>
</dbReference>
<dbReference type="RefSeq" id="WP_184078949.1">
    <property type="nucleotide sequence ID" value="NZ_JACIJP010000002.1"/>
</dbReference>